<sequence>MSCDLPNMNFPLQLAAETVIYRIFYYINRSGNGNLTLRELKRGNLIDAMQHADEEEDINKVLRYFSYEHFYVIYCKFWELDTDHDFLIDKEILIRYGNHALTYRIVDRVFSQREDKSSEPSLGVLVCVHLSSWFKCIDLDGNGILTRNEMQFFYEEQLHRMECMAQEPVLFEDILCQIIDMIGPEDESYITLRDLKGCKLSGSVFNILFNLNKFMAFETRDPFLIRQERENPTLTDWDRFAHREYIRLSMEEDVEDASNGSAEVWDESLEAPF</sequence>
<dbReference type="PROSITE" id="PS50222">
    <property type="entry name" value="EF_HAND_2"/>
    <property type="match status" value="1"/>
</dbReference>
<dbReference type="InterPro" id="IPR041534">
    <property type="entry name" value="EF-hand_13"/>
</dbReference>
<evidence type="ECO:0000313" key="5">
    <source>
        <dbReference type="Proteomes" id="UP001164929"/>
    </source>
</evidence>
<proteinExistence type="predicted"/>
<dbReference type="PROSITE" id="PS00018">
    <property type="entry name" value="EF_HAND_1"/>
    <property type="match status" value="1"/>
</dbReference>
<dbReference type="Proteomes" id="UP001164929">
    <property type="component" value="Chromosome 19"/>
</dbReference>
<organism evidence="4 5">
    <name type="scientific">Populus alba x Populus x berolinensis</name>
    <dbReference type="NCBI Taxonomy" id="444605"/>
    <lineage>
        <taxon>Eukaryota</taxon>
        <taxon>Viridiplantae</taxon>
        <taxon>Streptophyta</taxon>
        <taxon>Embryophyta</taxon>
        <taxon>Tracheophyta</taxon>
        <taxon>Spermatophyta</taxon>
        <taxon>Magnoliopsida</taxon>
        <taxon>eudicotyledons</taxon>
        <taxon>Gunneridae</taxon>
        <taxon>Pentapetalae</taxon>
        <taxon>rosids</taxon>
        <taxon>fabids</taxon>
        <taxon>Malpighiales</taxon>
        <taxon>Salicaceae</taxon>
        <taxon>Saliceae</taxon>
        <taxon>Populus</taxon>
    </lineage>
</organism>
<dbReference type="EMBL" id="JAQIZT010000019">
    <property type="protein sequence ID" value="KAJ6951607.1"/>
    <property type="molecule type" value="Genomic_DNA"/>
</dbReference>
<feature type="domain" description="EF-hand" evidence="3">
    <location>
        <begin position="134"/>
        <end position="160"/>
    </location>
</feature>
<evidence type="ECO:0000259" key="3">
    <source>
        <dbReference type="PROSITE" id="PS50222"/>
    </source>
</evidence>
<protein>
    <submittedName>
        <fullName evidence="4">Serine/threonine protein phosphatase 2A regulatory subunit B''beta isoform X2</fullName>
    </submittedName>
</protein>
<evidence type="ECO:0000313" key="4">
    <source>
        <dbReference type="EMBL" id="KAJ6951607.1"/>
    </source>
</evidence>
<dbReference type="GO" id="GO:0000159">
    <property type="term" value="C:protein phosphatase type 2A complex"/>
    <property type="evidence" value="ECO:0007669"/>
    <property type="project" value="TreeGrafter"/>
</dbReference>
<dbReference type="InterPro" id="IPR011992">
    <property type="entry name" value="EF-hand-dom_pair"/>
</dbReference>
<keyword evidence="2" id="KW-0106">Calcium</keyword>
<dbReference type="GO" id="GO:0005509">
    <property type="term" value="F:calcium ion binding"/>
    <property type="evidence" value="ECO:0007669"/>
    <property type="project" value="InterPro"/>
</dbReference>
<dbReference type="Gene3D" id="1.10.238.10">
    <property type="entry name" value="EF-hand"/>
    <property type="match status" value="1"/>
</dbReference>
<dbReference type="Pfam" id="PF17958">
    <property type="entry name" value="EF-hand_13"/>
    <property type="match status" value="1"/>
</dbReference>
<evidence type="ECO:0000256" key="1">
    <source>
        <dbReference type="ARBA" id="ARBA00022723"/>
    </source>
</evidence>
<dbReference type="SUPFAM" id="SSF47473">
    <property type="entry name" value="EF-hand"/>
    <property type="match status" value="1"/>
</dbReference>
<gene>
    <name evidence="4" type="ORF">NC653_040911</name>
</gene>
<keyword evidence="5" id="KW-1185">Reference proteome</keyword>
<dbReference type="PANTHER" id="PTHR14095">
    <property type="entry name" value="PHOSPHATASE 2A REGULATORY SUBUNIT-RELATED"/>
    <property type="match status" value="1"/>
</dbReference>
<name>A0AAD6L775_9ROSI</name>
<dbReference type="InterPro" id="IPR002048">
    <property type="entry name" value="EF_hand_dom"/>
</dbReference>
<dbReference type="Pfam" id="PF13499">
    <property type="entry name" value="EF-hand_7"/>
    <property type="match status" value="1"/>
</dbReference>
<dbReference type="AlphaFoldDB" id="A0AAD6L775"/>
<dbReference type="GO" id="GO:0019888">
    <property type="term" value="F:protein phosphatase regulator activity"/>
    <property type="evidence" value="ECO:0007669"/>
    <property type="project" value="TreeGrafter"/>
</dbReference>
<dbReference type="PANTHER" id="PTHR14095:SF0">
    <property type="entry name" value="MIP22305P"/>
    <property type="match status" value="1"/>
</dbReference>
<dbReference type="Gene3D" id="1.10.238.220">
    <property type="match status" value="1"/>
</dbReference>
<keyword evidence="1" id="KW-0479">Metal-binding</keyword>
<accession>A0AAD6L775</accession>
<reference evidence="4" key="1">
    <citation type="journal article" date="2023" name="Mol. Ecol. Resour.">
        <title>Chromosome-level genome assembly of a triploid poplar Populus alba 'Berolinensis'.</title>
        <authorList>
            <person name="Chen S."/>
            <person name="Yu Y."/>
            <person name="Wang X."/>
            <person name="Wang S."/>
            <person name="Zhang T."/>
            <person name="Zhou Y."/>
            <person name="He R."/>
            <person name="Meng N."/>
            <person name="Wang Y."/>
            <person name="Liu W."/>
            <person name="Liu Z."/>
            <person name="Liu J."/>
            <person name="Guo Q."/>
            <person name="Huang H."/>
            <person name="Sederoff R.R."/>
            <person name="Wang G."/>
            <person name="Qu G."/>
            <person name="Chen S."/>
        </authorList>
    </citation>
    <scope>NUCLEOTIDE SEQUENCE</scope>
    <source>
        <strain evidence="4">SC-2020</strain>
    </source>
</reference>
<comment type="caution">
    <text evidence="4">The sequence shown here is derived from an EMBL/GenBank/DDBJ whole genome shotgun (WGS) entry which is preliminary data.</text>
</comment>
<dbReference type="InterPro" id="IPR018247">
    <property type="entry name" value="EF_Hand_1_Ca_BS"/>
</dbReference>
<evidence type="ECO:0000256" key="2">
    <source>
        <dbReference type="ARBA" id="ARBA00022837"/>
    </source>
</evidence>